<feature type="region of interest" description="Disordered" evidence="1">
    <location>
        <begin position="266"/>
        <end position="315"/>
    </location>
</feature>
<feature type="region of interest" description="Disordered" evidence="1">
    <location>
        <begin position="191"/>
        <end position="229"/>
    </location>
</feature>
<dbReference type="EMBL" id="CP129118">
    <property type="protein sequence ID" value="WOV88237.1"/>
    <property type="molecule type" value="Genomic_DNA"/>
</dbReference>
<gene>
    <name evidence="3" type="ORF">QWT69_03685</name>
</gene>
<keyword evidence="4" id="KW-1185">Reference proteome</keyword>
<protein>
    <submittedName>
        <fullName evidence="3">General stress protein</fullName>
    </submittedName>
</protein>
<reference evidence="3 4" key="1">
    <citation type="submission" date="2023-06" db="EMBL/GenBank/DDBJ databases">
        <title>Sporosarcina sp. nov., isolated from Korean tranditional fermented seafood 'Jeotgal'.</title>
        <authorList>
            <person name="Yang A.I."/>
            <person name="Shin N.-R."/>
        </authorList>
    </citation>
    <scope>NUCLEOTIDE SEQUENCE [LARGE SCALE GENOMIC DNA]</scope>
    <source>
        <strain evidence="3 4">T2O-4</strain>
    </source>
</reference>
<proteinExistence type="predicted"/>
<evidence type="ECO:0000313" key="4">
    <source>
        <dbReference type="Proteomes" id="UP001303902"/>
    </source>
</evidence>
<organism evidence="3 4">
    <name type="scientific">Sporosarcina oncorhynchi</name>
    <dbReference type="NCBI Taxonomy" id="3056444"/>
    <lineage>
        <taxon>Bacteria</taxon>
        <taxon>Bacillati</taxon>
        <taxon>Bacillota</taxon>
        <taxon>Bacilli</taxon>
        <taxon>Bacillales</taxon>
        <taxon>Caryophanaceae</taxon>
        <taxon>Sporosarcina</taxon>
    </lineage>
</organism>
<dbReference type="Proteomes" id="UP001303902">
    <property type="component" value="Chromosome"/>
</dbReference>
<feature type="compositionally biased region" description="Basic and acidic residues" evidence="1">
    <location>
        <begin position="296"/>
        <end position="315"/>
    </location>
</feature>
<evidence type="ECO:0000256" key="1">
    <source>
        <dbReference type="SAM" id="MobiDB-lite"/>
    </source>
</evidence>
<accession>A0ABZ0L6P4</accession>
<dbReference type="Pfam" id="PF11181">
    <property type="entry name" value="YflT"/>
    <property type="match status" value="1"/>
</dbReference>
<feature type="domain" description="General stress protein 17M-like" evidence="2">
    <location>
        <begin position="6"/>
        <end position="99"/>
    </location>
</feature>
<evidence type="ECO:0000259" key="2">
    <source>
        <dbReference type="Pfam" id="PF11181"/>
    </source>
</evidence>
<evidence type="ECO:0000313" key="3">
    <source>
        <dbReference type="EMBL" id="WOV88237.1"/>
    </source>
</evidence>
<name>A0ABZ0L6P4_9BACL</name>
<dbReference type="InterPro" id="IPR025889">
    <property type="entry name" value="GSP17M-like_dom"/>
</dbReference>
<dbReference type="RefSeq" id="WP_317969079.1">
    <property type="nucleotide sequence ID" value="NZ_CP129118.1"/>
</dbReference>
<sequence length="315" mass="35568">MDKKIFIGMYNNDSELMAKIDELKTQGIEGENIYVIAEDNTDVAMFQGMKYGDVQTAPESWFDRFMDILTGSDHVRTMLHEVGVSEGDMDNYYEQIQNGGKLLYVDKGEMNTLHIERGERFGMTNSGTDPNLGANRVTAYENEVYDDSLPAASLREEAPYTIGILDEIPHSVNSYDEPPKAAGMYEEIPREKNHFSKSPRASTEIEMQPSSEDIAPLAGFDGQSSPELDTFATLPINDQADTPAFSNHNEGTLNADVDRYVDENELTHTSGEMETEEPYIKNEDEMLYTATPEVNIQEKRMNESPRHSSKHEWPH</sequence>